<proteinExistence type="predicted"/>
<evidence type="ECO:0000313" key="1">
    <source>
        <dbReference type="EMBL" id="CAD7252273.1"/>
    </source>
</evidence>
<protein>
    <submittedName>
        <fullName evidence="1">Uncharacterized protein</fullName>
    </submittedName>
</protein>
<reference evidence="1" key="1">
    <citation type="submission" date="2020-11" db="EMBL/GenBank/DDBJ databases">
        <authorList>
            <person name="Tran Van P."/>
        </authorList>
    </citation>
    <scope>NUCLEOTIDE SEQUENCE</scope>
</reference>
<sequence>MPGLSCFGVRPQPHNMLALLVATEGCSATAGGGGEVERRVLRLHRRLSRFDDARAGNVTLCIEQNFADLIQRVPTRLSALRFLIPFPAFIPGCNLSFDAK</sequence>
<keyword evidence="2" id="KW-1185">Reference proteome</keyword>
<dbReference type="Proteomes" id="UP000677054">
    <property type="component" value="Unassembled WGS sequence"/>
</dbReference>
<gene>
    <name evidence="1" type="ORF">DSTB1V02_LOCUS12031</name>
</gene>
<organism evidence="1">
    <name type="scientific">Darwinula stevensoni</name>
    <dbReference type="NCBI Taxonomy" id="69355"/>
    <lineage>
        <taxon>Eukaryota</taxon>
        <taxon>Metazoa</taxon>
        <taxon>Ecdysozoa</taxon>
        <taxon>Arthropoda</taxon>
        <taxon>Crustacea</taxon>
        <taxon>Oligostraca</taxon>
        <taxon>Ostracoda</taxon>
        <taxon>Podocopa</taxon>
        <taxon>Podocopida</taxon>
        <taxon>Darwinulocopina</taxon>
        <taxon>Darwinuloidea</taxon>
        <taxon>Darwinulidae</taxon>
        <taxon>Darwinula</taxon>
    </lineage>
</organism>
<evidence type="ECO:0000313" key="2">
    <source>
        <dbReference type="Proteomes" id="UP000677054"/>
    </source>
</evidence>
<accession>A0A7R9FRJ0</accession>
<dbReference type="AlphaFoldDB" id="A0A7R9FRJ0"/>
<dbReference type="EMBL" id="CAJPEV010004264">
    <property type="protein sequence ID" value="CAG0901480.1"/>
    <property type="molecule type" value="Genomic_DNA"/>
</dbReference>
<name>A0A7R9FRJ0_9CRUS</name>
<dbReference type="EMBL" id="LR903781">
    <property type="protein sequence ID" value="CAD7252273.1"/>
    <property type="molecule type" value="Genomic_DNA"/>
</dbReference>